<evidence type="ECO:0000313" key="3">
    <source>
        <dbReference type="Proteomes" id="UP000813384"/>
    </source>
</evidence>
<name>A0A9E3ZWH9_9ENTE</name>
<reference evidence="2" key="2">
    <citation type="submission" date="2021-11" db="EMBL/GenBank/DDBJ databases">
        <authorList>
            <person name="Gilroy R."/>
        </authorList>
    </citation>
    <scope>NUCLEOTIDE SEQUENCE</scope>
    <source>
        <strain evidence="2">150</strain>
    </source>
</reference>
<evidence type="ECO:0000313" key="2">
    <source>
        <dbReference type="EMBL" id="MCC9274177.1"/>
    </source>
</evidence>
<gene>
    <name evidence="2" type="ORF">K8V42_07775</name>
</gene>
<accession>A0A9E3ZWH9</accession>
<organism evidence="2 3">
    <name type="scientific">Enterococcus aquimarinus</name>
    <dbReference type="NCBI Taxonomy" id="328396"/>
    <lineage>
        <taxon>Bacteria</taxon>
        <taxon>Bacillati</taxon>
        <taxon>Bacillota</taxon>
        <taxon>Bacilli</taxon>
        <taxon>Lactobacillales</taxon>
        <taxon>Enterococcaceae</taxon>
        <taxon>Enterococcus</taxon>
    </lineage>
</organism>
<feature type="region of interest" description="Disordered" evidence="1">
    <location>
        <begin position="53"/>
        <end position="77"/>
    </location>
</feature>
<feature type="compositionally biased region" description="Polar residues" evidence="1">
    <location>
        <begin position="53"/>
        <end position="76"/>
    </location>
</feature>
<dbReference type="NCBIfam" id="NF038291">
    <property type="entry name" value="rep_pAB02_ORF2"/>
    <property type="match status" value="1"/>
</dbReference>
<proteinExistence type="predicted"/>
<dbReference type="InterPro" id="IPR047783">
    <property type="entry name" value="ORF2/OrfX-like"/>
</dbReference>
<reference evidence="2" key="1">
    <citation type="journal article" date="2021" name="PeerJ">
        <title>Extensive microbial diversity within the chicken gut microbiome revealed by metagenomics and culture.</title>
        <authorList>
            <person name="Gilroy R."/>
            <person name="Ravi A."/>
            <person name="Getino M."/>
            <person name="Pursley I."/>
            <person name="Horton D.L."/>
            <person name="Alikhan N.F."/>
            <person name="Baker D."/>
            <person name="Gharbi K."/>
            <person name="Hall N."/>
            <person name="Watson M."/>
            <person name="Adriaenssens E.M."/>
            <person name="Foster-Nyarko E."/>
            <person name="Jarju S."/>
            <person name="Secka A."/>
            <person name="Antonio M."/>
            <person name="Oren A."/>
            <person name="Chaudhuri R.R."/>
            <person name="La Ragione R."/>
            <person name="Hildebrand F."/>
            <person name="Pallen M.J."/>
        </authorList>
    </citation>
    <scope>NUCLEOTIDE SEQUENCE</scope>
    <source>
        <strain evidence="2">150</strain>
    </source>
</reference>
<feature type="compositionally biased region" description="Basic and acidic residues" evidence="1">
    <location>
        <begin position="140"/>
        <end position="158"/>
    </location>
</feature>
<evidence type="ECO:0000256" key="1">
    <source>
        <dbReference type="SAM" id="MobiDB-lite"/>
    </source>
</evidence>
<dbReference type="EMBL" id="JAJJVO010000118">
    <property type="protein sequence ID" value="MCC9274177.1"/>
    <property type="molecule type" value="Genomic_DNA"/>
</dbReference>
<dbReference type="AlphaFoldDB" id="A0A9E3ZWH9"/>
<protein>
    <submittedName>
        <fullName evidence="2">Helix-turn-helix domain-containing protein</fullName>
    </submittedName>
</protein>
<comment type="caution">
    <text evidence="2">The sequence shown here is derived from an EMBL/GenBank/DDBJ whole genome shotgun (WGS) entry which is preliminary data.</text>
</comment>
<dbReference type="Proteomes" id="UP000813384">
    <property type="component" value="Unassembled WGS sequence"/>
</dbReference>
<feature type="region of interest" description="Disordered" evidence="1">
    <location>
        <begin position="128"/>
        <end position="158"/>
    </location>
</feature>
<sequence length="174" mass="19818">MSLLTIVEASKQFKVGRTTIYKAIKRGDLTPQKNHDGVQVIDAQDMIRVFGSSKKSVSPPISENSTQPVSGNSGNNEDLLRELREQVKELKQDKEFLKQEISSVRKDFDDYKLMITYKGNLSSVETVETVETVPETSRNSFEEQEKQPKEQVETTIDEPKIEEKKGFFKRLFGA</sequence>